<sequence>MSLTKGSLQLFKFVPDEFVTQLPRDSAYSLALPGSAQALFKTLKRFVIQLE</sequence>
<evidence type="ECO:0000313" key="2">
    <source>
        <dbReference type="Proteomes" id="UP000002084"/>
    </source>
</evidence>
<organism evidence="1 2">
    <name type="scientific">Salmonella arizonae (strain ATCC BAA-731 / CDC346-86 / RSK2980)</name>
    <dbReference type="NCBI Taxonomy" id="41514"/>
    <lineage>
        <taxon>Bacteria</taxon>
        <taxon>Pseudomonadati</taxon>
        <taxon>Pseudomonadota</taxon>
        <taxon>Gammaproteobacteria</taxon>
        <taxon>Enterobacterales</taxon>
        <taxon>Enterobacteriaceae</taxon>
        <taxon>Salmonella</taxon>
    </lineage>
</organism>
<evidence type="ECO:0000313" key="1">
    <source>
        <dbReference type="EMBL" id="ABX22633.1"/>
    </source>
</evidence>
<name>A9MPJ0_SALAR</name>
<dbReference type="STRING" id="41514.SARI_02784"/>
<dbReference type="EMBL" id="CP000880">
    <property type="protein sequence ID" value="ABX22633.1"/>
    <property type="molecule type" value="Genomic_DNA"/>
</dbReference>
<dbReference type="HOGENOM" id="CLU_193043_0_0_6"/>
<dbReference type="AlphaFoldDB" id="A9MPJ0"/>
<proteinExistence type="predicted"/>
<protein>
    <submittedName>
        <fullName evidence="1">Uncharacterized protein</fullName>
    </submittedName>
</protein>
<keyword evidence="2" id="KW-1185">Reference proteome</keyword>
<accession>A9MPJ0</accession>
<gene>
    <name evidence="1" type="ordered locus">SARI_02784</name>
</gene>
<dbReference type="Proteomes" id="UP000002084">
    <property type="component" value="Chromosome"/>
</dbReference>
<reference evidence="1 2" key="1">
    <citation type="submission" date="2007-11" db="EMBL/GenBank/DDBJ databases">
        <authorList>
            <consortium name="The Salmonella enterica serovar Arizonae Genome Sequencing Project"/>
            <person name="McClelland M."/>
            <person name="Sanderson E.K."/>
            <person name="Porwollik S."/>
            <person name="Spieth J."/>
            <person name="Clifton W.S."/>
            <person name="Fulton R."/>
            <person name="Chunyan W."/>
            <person name="Wollam A."/>
            <person name="Shah N."/>
            <person name="Pepin K."/>
            <person name="Bhonagiri V."/>
            <person name="Nash W."/>
            <person name="Johnson M."/>
            <person name="Thiruvilangam P."/>
            <person name="Wilson R."/>
        </authorList>
    </citation>
    <scope>NUCLEOTIDE SEQUENCE [LARGE SCALE GENOMIC DNA]</scope>
    <source>
        <strain evidence="2">ATCC BAA-731 / CDC346-86 / RSK2980</strain>
    </source>
</reference>
<dbReference type="KEGG" id="ses:SARI_02784"/>